<evidence type="ECO:0000256" key="3">
    <source>
        <dbReference type="ARBA" id="ARBA00023027"/>
    </source>
</evidence>
<name>A0A8I6SKA3_CIMLE</name>
<dbReference type="InterPro" id="IPR029510">
    <property type="entry name" value="Ald_DH_CS_GLU"/>
</dbReference>
<dbReference type="InterPro" id="IPR016163">
    <property type="entry name" value="Ald_DH_C"/>
</dbReference>
<dbReference type="Proteomes" id="UP000494040">
    <property type="component" value="Unassembled WGS sequence"/>
</dbReference>
<feature type="compositionally biased region" description="Polar residues" evidence="6">
    <location>
        <begin position="22"/>
        <end position="33"/>
    </location>
</feature>
<dbReference type="OMA" id="KMFGDNP"/>
<keyword evidence="2 5" id="KW-0560">Oxidoreductase</keyword>
<evidence type="ECO:0000256" key="7">
    <source>
        <dbReference type="SAM" id="Phobius"/>
    </source>
</evidence>
<keyword evidence="3" id="KW-0520">NAD</keyword>
<keyword evidence="7" id="KW-0812">Transmembrane</keyword>
<feature type="region of interest" description="Disordered" evidence="6">
    <location>
        <begin position="22"/>
        <end position="52"/>
    </location>
</feature>
<organism evidence="9 10">
    <name type="scientific">Cimex lectularius</name>
    <name type="common">Bed bug</name>
    <name type="synonym">Acanthia lectularia</name>
    <dbReference type="NCBI Taxonomy" id="79782"/>
    <lineage>
        <taxon>Eukaryota</taxon>
        <taxon>Metazoa</taxon>
        <taxon>Ecdysozoa</taxon>
        <taxon>Arthropoda</taxon>
        <taxon>Hexapoda</taxon>
        <taxon>Insecta</taxon>
        <taxon>Pterygota</taxon>
        <taxon>Neoptera</taxon>
        <taxon>Paraneoptera</taxon>
        <taxon>Hemiptera</taxon>
        <taxon>Heteroptera</taxon>
        <taxon>Panheteroptera</taxon>
        <taxon>Cimicomorpha</taxon>
        <taxon>Cimicidae</taxon>
        <taxon>Cimex</taxon>
    </lineage>
</organism>
<feature type="domain" description="Aldehyde dehydrogenase" evidence="8">
    <location>
        <begin position="80"/>
        <end position="512"/>
    </location>
</feature>
<dbReference type="GO" id="GO:0004029">
    <property type="term" value="F:aldehyde dehydrogenase (NAD+) activity"/>
    <property type="evidence" value="ECO:0007669"/>
    <property type="project" value="TreeGrafter"/>
</dbReference>
<evidence type="ECO:0000313" key="10">
    <source>
        <dbReference type="Proteomes" id="UP000494040"/>
    </source>
</evidence>
<dbReference type="Gene3D" id="3.40.309.10">
    <property type="entry name" value="Aldehyde Dehydrogenase, Chain A, domain 2"/>
    <property type="match status" value="1"/>
</dbReference>
<evidence type="ECO:0000256" key="4">
    <source>
        <dbReference type="PROSITE-ProRule" id="PRU10007"/>
    </source>
</evidence>
<dbReference type="AlphaFoldDB" id="A0A8I6SKA3"/>
<keyword evidence="10" id="KW-1185">Reference proteome</keyword>
<dbReference type="OrthoDB" id="440325at2759"/>
<dbReference type="InterPro" id="IPR016161">
    <property type="entry name" value="Ald_DH/histidinol_DH"/>
</dbReference>
<evidence type="ECO:0000256" key="5">
    <source>
        <dbReference type="RuleBase" id="RU003345"/>
    </source>
</evidence>
<dbReference type="Pfam" id="PF00171">
    <property type="entry name" value="Aldedh"/>
    <property type="match status" value="1"/>
</dbReference>
<dbReference type="PROSITE" id="PS00687">
    <property type="entry name" value="ALDEHYDE_DEHYDR_GLU"/>
    <property type="match status" value="1"/>
</dbReference>
<keyword evidence="7" id="KW-1133">Transmembrane helix</keyword>
<dbReference type="SUPFAM" id="SSF53720">
    <property type="entry name" value="ALDH-like"/>
    <property type="match status" value="1"/>
</dbReference>
<dbReference type="PANTHER" id="PTHR43570">
    <property type="entry name" value="ALDEHYDE DEHYDROGENASE"/>
    <property type="match status" value="1"/>
</dbReference>
<dbReference type="FunFam" id="3.40.605.10:FF:000004">
    <property type="entry name" value="Aldehyde dehydrogenase"/>
    <property type="match status" value="1"/>
</dbReference>
<dbReference type="RefSeq" id="XP_024080591.1">
    <property type="nucleotide sequence ID" value="XM_024224823.1"/>
</dbReference>
<evidence type="ECO:0000256" key="1">
    <source>
        <dbReference type="ARBA" id="ARBA00009986"/>
    </source>
</evidence>
<dbReference type="PANTHER" id="PTHR43570:SF16">
    <property type="entry name" value="ALDEHYDE DEHYDROGENASE TYPE III, ISOFORM Q"/>
    <property type="match status" value="1"/>
</dbReference>
<evidence type="ECO:0000256" key="2">
    <source>
        <dbReference type="ARBA" id="ARBA00023002"/>
    </source>
</evidence>
<accession>A0A8I6SKA3</accession>
<proteinExistence type="inferred from homology"/>
<evidence type="ECO:0000259" key="8">
    <source>
        <dbReference type="Pfam" id="PF00171"/>
    </source>
</evidence>
<dbReference type="GO" id="GO:0006081">
    <property type="term" value="P:aldehyde metabolic process"/>
    <property type="evidence" value="ECO:0007669"/>
    <property type="project" value="InterPro"/>
</dbReference>
<comment type="similarity">
    <text evidence="1 5">Belongs to the aldehyde dehydrogenase family.</text>
</comment>
<sequence>MARATLVVETDAEAVLLPRQSRSCLGSRRSSANLEGHRTTDAPAEGRTPTNMDSPLLFVTVDKKPPSPDELNPAKIKDTMSQDKDIDGVLLKARTAFAKGKSKPYEFRKQQLKNIIRMCEVHRDEFYQALKEDLNKSVFESALTEIDITINEAKNALSNLKSWMEPYSVRHPPKTILTLLDEAVIVNDPRGVVLIIGAWNYPVNLILMPLIGAIAAGNCVILKPSENSPATSKALTKIIPQYLDKDCYHVLFGGVKLTENLLKRKFDYIFYTGSKRVGQLVRAAANEHLTPVTLEMGGKSPVFIDKTANISIAARRILWGKCINSGQTCIAPDYILCSKDIQSKLVEELKKGIEEFFGEKPLDSKDICSIINEVHFKRLCSLLKEGTIVVGGNIREKDRKIAPTVLTDVKLKESVMEDEIFGPILPIYNVETVEDAVNFINERDLPLACYVFSQDKKVQKQFITGTSSGGICINDTVIYAIVNSLPFGGVGASGIGAYHGKYTFDTFTHKKSCVVKGYNAVLDRIWRIRYPPYTTKKHRLLAHFLGMRMTFCGPLFVNSIVFIFGLIVGQLGILLYKRFSE</sequence>
<keyword evidence="7" id="KW-0472">Membrane</keyword>
<dbReference type="FunFam" id="3.40.309.10:FF:000003">
    <property type="entry name" value="Aldehyde dehydrogenase"/>
    <property type="match status" value="1"/>
</dbReference>
<dbReference type="EnsemblMetazoa" id="XM_024224823.1">
    <property type="protein sequence ID" value="XP_024080591.1"/>
    <property type="gene ID" value="LOC106663326"/>
</dbReference>
<dbReference type="InterPro" id="IPR015590">
    <property type="entry name" value="Aldehyde_DH_dom"/>
</dbReference>
<dbReference type="GO" id="GO:0005737">
    <property type="term" value="C:cytoplasm"/>
    <property type="evidence" value="ECO:0007669"/>
    <property type="project" value="TreeGrafter"/>
</dbReference>
<feature type="transmembrane region" description="Helical" evidence="7">
    <location>
        <begin position="555"/>
        <end position="576"/>
    </location>
</feature>
<dbReference type="InterPro" id="IPR016162">
    <property type="entry name" value="Ald_DH_N"/>
</dbReference>
<dbReference type="Gene3D" id="3.40.605.10">
    <property type="entry name" value="Aldehyde Dehydrogenase, Chain A, domain 1"/>
    <property type="match status" value="1"/>
</dbReference>
<reference evidence="9" key="1">
    <citation type="submission" date="2022-01" db="UniProtKB">
        <authorList>
            <consortium name="EnsemblMetazoa"/>
        </authorList>
    </citation>
    <scope>IDENTIFICATION</scope>
</reference>
<protein>
    <recommendedName>
        <fullName evidence="8">Aldehyde dehydrogenase domain-containing protein</fullName>
    </recommendedName>
</protein>
<feature type="active site" evidence="4">
    <location>
        <position position="295"/>
    </location>
</feature>
<evidence type="ECO:0000313" key="9">
    <source>
        <dbReference type="EnsemblMetazoa" id="XP_024080591.1"/>
    </source>
</evidence>
<dbReference type="InterPro" id="IPR012394">
    <property type="entry name" value="Aldehyde_DH_NAD(P)"/>
</dbReference>
<dbReference type="GeneID" id="106663326"/>
<evidence type="ECO:0000256" key="6">
    <source>
        <dbReference type="SAM" id="MobiDB-lite"/>
    </source>
</evidence>